<dbReference type="KEGG" id="llp:GH975_11360"/>
<feature type="binding site" evidence="11">
    <location>
        <position position="50"/>
    </location>
    <ligand>
        <name>Zn(2+)</name>
        <dbReference type="ChEBI" id="CHEBI:29105"/>
    </ligand>
</feature>
<feature type="binding site" evidence="11">
    <location>
        <position position="155"/>
    </location>
    <ligand>
        <name>Zn(2+)</name>
        <dbReference type="ChEBI" id="CHEBI:29105"/>
    </ligand>
</feature>
<dbReference type="PROSITE" id="PS00117">
    <property type="entry name" value="GAL_P_UDP_TRANSF_I"/>
    <property type="match status" value="1"/>
</dbReference>
<comment type="cofactor">
    <cofactor evidence="11">
        <name>Zn(2+)</name>
        <dbReference type="ChEBI" id="CHEBI:29105"/>
    </cofactor>
    <text evidence="11">Binds 1 zinc ion per subunit.</text>
</comment>
<proteinExistence type="inferred from homology"/>
<comment type="pathway">
    <text evidence="2 12">Carbohydrate metabolism; galactose metabolism.</text>
</comment>
<dbReference type="Gene3D" id="3.30.428.10">
    <property type="entry name" value="HIT-like"/>
    <property type="match status" value="2"/>
</dbReference>
<dbReference type="GO" id="GO:0008108">
    <property type="term" value="F:UDP-glucose:hexose-1-phosphate uridylyltransferase activity"/>
    <property type="evidence" value="ECO:0007669"/>
    <property type="project" value="UniProtKB-UniRule"/>
</dbReference>
<keyword evidence="11 12" id="KW-0479">Metal-binding</keyword>
<keyword evidence="11" id="KW-0862">Zinc</keyword>
<keyword evidence="7 12" id="KW-0299">Galactose metabolism</keyword>
<feature type="binding site" evidence="11">
    <location>
        <position position="47"/>
    </location>
    <ligand>
        <name>Zn(2+)</name>
        <dbReference type="ChEBI" id="CHEBI:29105"/>
    </ligand>
</feature>
<dbReference type="InterPro" id="IPR019779">
    <property type="entry name" value="GalP_UDPtransf1_His-AS"/>
</dbReference>
<organism evidence="14 15">
    <name type="scientific">Litorivicinus lipolyticus</name>
    <dbReference type="NCBI Taxonomy" id="418701"/>
    <lineage>
        <taxon>Bacteria</taxon>
        <taxon>Pseudomonadati</taxon>
        <taxon>Pseudomonadota</taxon>
        <taxon>Gammaproteobacteria</taxon>
        <taxon>Oceanospirillales</taxon>
        <taxon>Litorivicinaceae</taxon>
        <taxon>Litorivicinus</taxon>
    </lineage>
</organism>
<protein>
    <recommendedName>
        <fullName evidence="4 9">Galactose-1-phosphate uridylyltransferase</fullName>
        <ecNumber evidence="3 9">2.7.7.12</ecNumber>
    </recommendedName>
</protein>
<dbReference type="SUPFAM" id="SSF54197">
    <property type="entry name" value="HIT-like"/>
    <property type="match status" value="2"/>
</dbReference>
<dbReference type="PANTHER" id="PTHR11943">
    <property type="entry name" value="GALACTOSE-1-PHOSPHATE URIDYLYLTRANSFERASE"/>
    <property type="match status" value="1"/>
</dbReference>
<evidence type="ECO:0000256" key="12">
    <source>
        <dbReference type="RuleBase" id="RU000506"/>
    </source>
</evidence>
<evidence type="ECO:0000256" key="9">
    <source>
        <dbReference type="NCBIfam" id="TIGR00209"/>
    </source>
</evidence>
<evidence type="ECO:0000256" key="2">
    <source>
        <dbReference type="ARBA" id="ARBA00004947"/>
    </source>
</evidence>
<feature type="binding site" evidence="11">
    <location>
        <position position="105"/>
    </location>
    <ligand>
        <name>Zn(2+)</name>
        <dbReference type="ChEBI" id="CHEBI:29105"/>
    </ligand>
</feature>
<keyword evidence="15" id="KW-1185">Reference proteome</keyword>
<dbReference type="InterPro" id="IPR036265">
    <property type="entry name" value="HIT-like_sf"/>
</dbReference>
<dbReference type="Pfam" id="PF01087">
    <property type="entry name" value="GalP_UDP_transf"/>
    <property type="match status" value="1"/>
</dbReference>
<evidence type="ECO:0000256" key="8">
    <source>
        <dbReference type="ARBA" id="ARBA00023277"/>
    </source>
</evidence>
<dbReference type="GO" id="GO:0008270">
    <property type="term" value="F:zinc ion binding"/>
    <property type="evidence" value="ECO:0007669"/>
    <property type="project" value="InterPro"/>
</dbReference>
<dbReference type="RefSeq" id="WP_153714631.1">
    <property type="nucleotide sequence ID" value="NZ_CP045871.1"/>
</dbReference>
<evidence type="ECO:0000256" key="7">
    <source>
        <dbReference type="ARBA" id="ARBA00023144"/>
    </source>
</evidence>
<dbReference type="OrthoDB" id="9769064at2"/>
<dbReference type="Proteomes" id="UP000388235">
    <property type="component" value="Chromosome"/>
</dbReference>
<keyword evidence="8 12" id="KW-0119">Carbohydrate metabolism</keyword>
<comment type="similarity">
    <text evidence="12">Belongs to the galactose-1-phosphate uridylyltransferase type 1 family.</text>
</comment>
<dbReference type="GO" id="GO:0005737">
    <property type="term" value="C:cytoplasm"/>
    <property type="evidence" value="ECO:0007669"/>
    <property type="project" value="TreeGrafter"/>
</dbReference>
<dbReference type="AlphaFoldDB" id="A0A5Q2Q9Y6"/>
<evidence type="ECO:0000256" key="5">
    <source>
        <dbReference type="ARBA" id="ARBA00022679"/>
    </source>
</evidence>
<dbReference type="NCBIfam" id="TIGR00209">
    <property type="entry name" value="galT_1"/>
    <property type="match status" value="1"/>
</dbReference>
<gene>
    <name evidence="14" type="primary">galT</name>
    <name evidence="14" type="ORF">GH975_11360</name>
</gene>
<dbReference type="PIRSF" id="PIRSF000808">
    <property type="entry name" value="GalT"/>
    <property type="match status" value="1"/>
</dbReference>
<sequence length="335" mass="36503">MSGHWEKRWHPLRREWVIISANTAARPWGGARVDGAGPAAVKHDPNCYLCPGNTRACGDTNPAYVGTYAFDNDFPSLSFAAPVTAAAGRDQAGGLCRVLCWSPRHNDSLASLDDAALQAVVRLMRDEHRAARRPGVAQVLVFENRGAEIGVSNPHPHGQLYATDFVTRQADEWRDAQHQHRVKSGGRLIPDYLAGMAPGQRIGGQGEWSVYVPECARLPFETWTTLDSAVSHLDGLSDAQCDALGPLLGQLVRAYDGHFGRATPMNLLWASAPVDGDPRNRDWQLTLMAQPALREPDKLKYFGGFEQLSGNVVNPLRPEDAAAQLSLAMARAARA</sequence>
<dbReference type="GO" id="GO:0033499">
    <property type="term" value="P:galactose catabolic process via UDP-galactose, Leloir pathway"/>
    <property type="evidence" value="ECO:0007669"/>
    <property type="project" value="TreeGrafter"/>
</dbReference>
<evidence type="ECO:0000256" key="3">
    <source>
        <dbReference type="ARBA" id="ARBA00012384"/>
    </source>
</evidence>
<evidence type="ECO:0000256" key="4">
    <source>
        <dbReference type="ARBA" id="ARBA00016340"/>
    </source>
</evidence>
<dbReference type="InterPro" id="IPR005849">
    <property type="entry name" value="GalP_Utransf_N"/>
</dbReference>
<reference evidence="14 15" key="1">
    <citation type="submission" date="2019-11" db="EMBL/GenBank/DDBJ databases">
        <authorList>
            <person name="Khan S.A."/>
            <person name="Jeon C.O."/>
            <person name="Chun B.H."/>
        </authorList>
    </citation>
    <scope>NUCLEOTIDE SEQUENCE [LARGE SCALE GENOMIC DNA]</scope>
    <source>
        <strain evidence="14 15">IMCC 1097</strain>
    </source>
</reference>
<name>A0A5Q2Q9Y6_9GAMM</name>
<dbReference type="EMBL" id="CP045871">
    <property type="protein sequence ID" value="QGG81128.1"/>
    <property type="molecule type" value="Genomic_DNA"/>
</dbReference>
<comment type="catalytic activity">
    <reaction evidence="1 12">
        <text>alpha-D-galactose 1-phosphate + UDP-alpha-D-glucose = alpha-D-glucose 1-phosphate + UDP-alpha-D-galactose</text>
        <dbReference type="Rhea" id="RHEA:13989"/>
        <dbReference type="ChEBI" id="CHEBI:58336"/>
        <dbReference type="ChEBI" id="CHEBI:58601"/>
        <dbReference type="ChEBI" id="CHEBI:58885"/>
        <dbReference type="ChEBI" id="CHEBI:66914"/>
        <dbReference type="EC" id="2.7.7.12"/>
    </reaction>
</comment>
<evidence type="ECO:0000259" key="13">
    <source>
        <dbReference type="Pfam" id="PF01087"/>
    </source>
</evidence>
<evidence type="ECO:0000256" key="1">
    <source>
        <dbReference type="ARBA" id="ARBA00001107"/>
    </source>
</evidence>
<evidence type="ECO:0000313" key="15">
    <source>
        <dbReference type="Proteomes" id="UP000388235"/>
    </source>
</evidence>
<feature type="domain" description="Galactose-1-phosphate uridyl transferase N-terminal" evidence="13">
    <location>
        <begin position="7"/>
        <end position="166"/>
    </location>
</feature>
<keyword evidence="5 12" id="KW-0808">Transferase</keyword>
<dbReference type="UniPathway" id="UPA00214"/>
<dbReference type="EC" id="2.7.7.12" evidence="3 9"/>
<evidence type="ECO:0000256" key="6">
    <source>
        <dbReference type="ARBA" id="ARBA00022695"/>
    </source>
</evidence>
<feature type="active site" description="Tele-UMP-histidine intermediate" evidence="10">
    <location>
        <position position="157"/>
    </location>
</feature>
<dbReference type="InterPro" id="IPR001937">
    <property type="entry name" value="GalP_UDPtransf1"/>
</dbReference>
<evidence type="ECO:0000313" key="14">
    <source>
        <dbReference type="EMBL" id="QGG81128.1"/>
    </source>
</evidence>
<accession>A0A5Q2Q9Y6</accession>
<evidence type="ECO:0000256" key="11">
    <source>
        <dbReference type="PIRSR" id="PIRSR000808-3"/>
    </source>
</evidence>
<keyword evidence="6 12" id="KW-0548">Nucleotidyltransferase</keyword>
<dbReference type="PANTHER" id="PTHR11943:SF1">
    <property type="entry name" value="GALACTOSE-1-PHOSPHATE URIDYLYLTRANSFERASE"/>
    <property type="match status" value="1"/>
</dbReference>
<evidence type="ECO:0000256" key="10">
    <source>
        <dbReference type="PIRSR" id="PIRSR000808-1"/>
    </source>
</evidence>